<dbReference type="Gene3D" id="1.25.40.10">
    <property type="entry name" value="Tetratricopeptide repeat domain"/>
    <property type="match status" value="1"/>
</dbReference>
<dbReference type="SUPFAM" id="SSF74653">
    <property type="entry name" value="TolA/TonB C-terminal domain"/>
    <property type="match status" value="1"/>
</dbReference>
<dbReference type="GO" id="GO:0055085">
    <property type="term" value="P:transmembrane transport"/>
    <property type="evidence" value="ECO:0007669"/>
    <property type="project" value="InterPro"/>
</dbReference>
<keyword evidence="7" id="KW-0653">Protein transport</keyword>
<dbReference type="PANTHER" id="PTHR33446:SF14">
    <property type="entry name" value="PROTEIN TONB"/>
    <property type="match status" value="1"/>
</dbReference>
<dbReference type="Proteomes" id="UP000595095">
    <property type="component" value="Chromosome"/>
</dbReference>
<gene>
    <name evidence="11" type="ORF">IT774_10950</name>
</gene>
<name>A0A7S9HC45_9ALTE</name>
<evidence type="ECO:0000256" key="7">
    <source>
        <dbReference type="ARBA" id="ARBA00022927"/>
    </source>
</evidence>
<keyword evidence="4" id="KW-1003">Cell membrane</keyword>
<dbReference type="KEGG" id="smaa:IT774_10950"/>
<dbReference type="EMBL" id="CP064795">
    <property type="protein sequence ID" value="QPG04729.1"/>
    <property type="molecule type" value="Genomic_DNA"/>
</dbReference>
<keyword evidence="9" id="KW-0472">Membrane</keyword>
<evidence type="ECO:0000256" key="9">
    <source>
        <dbReference type="ARBA" id="ARBA00023136"/>
    </source>
</evidence>
<evidence type="ECO:0000313" key="11">
    <source>
        <dbReference type="EMBL" id="QPG04729.1"/>
    </source>
</evidence>
<dbReference type="InterPro" id="IPR006260">
    <property type="entry name" value="TonB/TolA_C"/>
</dbReference>
<evidence type="ECO:0000256" key="2">
    <source>
        <dbReference type="ARBA" id="ARBA00006555"/>
    </source>
</evidence>
<keyword evidence="5" id="KW-0997">Cell inner membrane</keyword>
<organism evidence="11 12">
    <name type="scientific">Salinimonas marina</name>
    <dbReference type="NCBI Taxonomy" id="2785918"/>
    <lineage>
        <taxon>Bacteria</taxon>
        <taxon>Pseudomonadati</taxon>
        <taxon>Pseudomonadota</taxon>
        <taxon>Gammaproteobacteria</taxon>
        <taxon>Alteromonadales</taxon>
        <taxon>Alteromonadaceae</taxon>
        <taxon>Alteromonas/Salinimonas group</taxon>
        <taxon>Salinimonas</taxon>
    </lineage>
</organism>
<dbReference type="InterPro" id="IPR037682">
    <property type="entry name" value="TonB_C"/>
</dbReference>
<dbReference type="AlphaFoldDB" id="A0A7S9HC45"/>
<keyword evidence="12" id="KW-1185">Reference proteome</keyword>
<dbReference type="InterPro" id="IPR051045">
    <property type="entry name" value="TonB-dependent_transducer"/>
</dbReference>
<protein>
    <submittedName>
        <fullName evidence="11">Energy transducer TonB</fullName>
    </submittedName>
</protein>
<feature type="domain" description="TonB C-terminal" evidence="10">
    <location>
        <begin position="212"/>
        <end position="304"/>
    </location>
</feature>
<reference evidence="11 12" key="1">
    <citation type="submission" date="2020-11" db="EMBL/GenBank/DDBJ databases">
        <title>Complete genome sequence for Salinimonas sp. strain G2-b.</title>
        <authorList>
            <person name="Park S.-J."/>
        </authorList>
    </citation>
    <scope>NUCLEOTIDE SEQUENCE [LARGE SCALE GENOMIC DNA]</scope>
    <source>
        <strain evidence="11 12">G2-b</strain>
    </source>
</reference>
<evidence type="ECO:0000256" key="4">
    <source>
        <dbReference type="ARBA" id="ARBA00022475"/>
    </source>
</evidence>
<evidence type="ECO:0000256" key="5">
    <source>
        <dbReference type="ARBA" id="ARBA00022519"/>
    </source>
</evidence>
<evidence type="ECO:0000256" key="1">
    <source>
        <dbReference type="ARBA" id="ARBA00004383"/>
    </source>
</evidence>
<sequence>MKLRYSLANVLMEAEQLEPALVHYQEVVDNYRVHYGDSHIDTLYLYIDVINYLYPHVTELGKPARDLSQKVATRLVEDADELPSLAGEAKAHFYAEAAQALVRAPMLATSTHNVINFYKEADKVVSSQWDENDARTLQTRFFLGKAYELANKKQDAVQAYESIVAGFDNETEFTHPLKLITHARLVALFEKDGDSEAATKHCRAIGEMKPWDPSQQPEPIYRVNPQYPMTAVRREKEGSAYLSFIVNSQGMVEDVKVEKVDGYPGFGKNALLAVEQWRYAPQFADGQPVDSERINLQMDFKLEH</sequence>
<evidence type="ECO:0000313" key="12">
    <source>
        <dbReference type="Proteomes" id="UP000595095"/>
    </source>
</evidence>
<accession>A0A7S9HC45</accession>
<keyword evidence="3" id="KW-0813">Transport</keyword>
<dbReference type="GO" id="GO:0005886">
    <property type="term" value="C:plasma membrane"/>
    <property type="evidence" value="ECO:0007669"/>
    <property type="project" value="UniProtKB-SubCell"/>
</dbReference>
<keyword evidence="8" id="KW-1133">Transmembrane helix</keyword>
<dbReference type="PANTHER" id="PTHR33446">
    <property type="entry name" value="PROTEIN TONB-RELATED"/>
    <property type="match status" value="1"/>
</dbReference>
<evidence type="ECO:0000259" key="10">
    <source>
        <dbReference type="PROSITE" id="PS52015"/>
    </source>
</evidence>
<dbReference type="RefSeq" id="WP_195809822.1">
    <property type="nucleotide sequence ID" value="NZ_CP064795.1"/>
</dbReference>
<evidence type="ECO:0000256" key="8">
    <source>
        <dbReference type="ARBA" id="ARBA00022989"/>
    </source>
</evidence>
<dbReference type="NCBIfam" id="TIGR01352">
    <property type="entry name" value="tonB_Cterm"/>
    <property type="match status" value="1"/>
</dbReference>
<comment type="subcellular location">
    <subcellularLocation>
        <location evidence="1">Cell inner membrane</location>
        <topology evidence="1">Single-pass membrane protein</topology>
        <orientation evidence="1">Periplasmic side</orientation>
    </subcellularLocation>
</comment>
<keyword evidence="6" id="KW-0812">Transmembrane</keyword>
<evidence type="ECO:0000256" key="3">
    <source>
        <dbReference type="ARBA" id="ARBA00022448"/>
    </source>
</evidence>
<evidence type="ECO:0000256" key="6">
    <source>
        <dbReference type="ARBA" id="ARBA00022692"/>
    </source>
</evidence>
<dbReference type="PROSITE" id="PS52015">
    <property type="entry name" value="TONB_CTD"/>
    <property type="match status" value="1"/>
</dbReference>
<dbReference type="GO" id="GO:0015031">
    <property type="term" value="P:protein transport"/>
    <property type="evidence" value="ECO:0007669"/>
    <property type="project" value="UniProtKB-KW"/>
</dbReference>
<dbReference type="SUPFAM" id="SSF48452">
    <property type="entry name" value="TPR-like"/>
    <property type="match status" value="1"/>
</dbReference>
<comment type="similarity">
    <text evidence="2">Belongs to the TonB family.</text>
</comment>
<dbReference type="InterPro" id="IPR011990">
    <property type="entry name" value="TPR-like_helical_dom_sf"/>
</dbReference>
<proteinExistence type="inferred from homology"/>
<dbReference type="Gene3D" id="3.30.1150.10">
    <property type="match status" value="1"/>
</dbReference>
<dbReference type="Pfam" id="PF03544">
    <property type="entry name" value="TonB_C"/>
    <property type="match status" value="1"/>
</dbReference>